<keyword evidence="4" id="KW-1185">Reference proteome</keyword>
<comment type="caution">
    <text evidence="3">The sequence shown here is derived from an EMBL/GenBank/DDBJ whole genome shotgun (WGS) entry which is preliminary data.</text>
</comment>
<keyword evidence="1" id="KW-1133">Transmembrane helix</keyword>
<dbReference type="EMBL" id="JBHSIS010000002">
    <property type="protein sequence ID" value="MFC4853019.1"/>
    <property type="molecule type" value="Genomic_DNA"/>
</dbReference>
<keyword evidence="1" id="KW-0812">Transmembrane</keyword>
<reference evidence="4" key="1">
    <citation type="journal article" date="2019" name="Int. J. Syst. Evol. Microbiol.">
        <title>The Global Catalogue of Microorganisms (GCM) 10K type strain sequencing project: providing services to taxonomists for standard genome sequencing and annotation.</title>
        <authorList>
            <consortium name="The Broad Institute Genomics Platform"/>
            <consortium name="The Broad Institute Genome Sequencing Center for Infectious Disease"/>
            <person name="Wu L."/>
            <person name="Ma J."/>
        </authorList>
    </citation>
    <scope>NUCLEOTIDE SEQUENCE [LARGE SCALE GENOMIC DNA]</scope>
    <source>
        <strain evidence="4">ZS-22-S1</strain>
    </source>
</reference>
<organism evidence="3 4">
    <name type="scientific">Actinophytocola glycyrrhizae</name>
    <dbReference type="NCBI Taxonomy" id="2044873"/>
    <lineage>
        <taxon>Bacteria</taxon>
        <taxon>Bacillati</taxon>
        <taxon>Actinomycetota</taxon>
        <taxon>Actinomycetes</taxon>
        <taxon>Pseudonocardiales</taxon>
        <taxon>Pseudonocardiaceae</taxon>
    </lineage>
</organism>
<proteinExistence type="predicted"/>
<keyword evidence="1" id="KW-0472">Membrane</keyword>
<evidence type="ECO:0000259" key="2">
    <source>
        <dbReference type="Pfam" id="PF07693"/>
    </source>
</evidence>
<dbReference type="PANTHER" id="PTHR22674:SF6">
    <property type="entry name" value="NTPASE KAP FAMILY P-LOOP DOMAIN-CONTAINING PROTEIN 1"/>
    <property type="match status" value="1"/>
</dbReference>
<name>A0ABV9RVS8_9PSEU</name>
<evidence type="ECO:0000313" key="4">
    <source>
        <dbReference type="Proteomes" id="UP001595859"/>
    </source>
</evidence>
<dbReference type="Proteomes" id="UP001595859">
    <property type="component" value="Unassembled WGS sequence"/>
</dbReference>
<dbReference type="InterPro" id="IPR052754">
    <property type="entry name" value="NTPase_KAP_P-loop"/>
</dbReference>
<dbReference type="PANTHER" id="PTHR22674">
    <property type="entry name" value="NTPASE, KAP FAMILY P-LOOP DOMAIN-CONTAINING 1"/>
    <property type="match status" value="1"/>
</dbReference>
<dbReference type="InterPro" id="IPR011646">
    <property type="entry name" value="KAP_P-loop"/>
</dbReference>
<sequence length="384" mass="41253">MREYTGRRRNELAAALRDARVRLARFDAAERLDLLVREARSGDYEQYRGLVSRAHEDLRGLSDAAGAALAEWELARPDRPPPLERIVLYIDDLDRCPPRKVVDVLAAVHLLLGLPLFAVVVAVDPRWLRHCLDQHHLDLFGGATPADYLDKIFQVVFALRPMGEGAAPFIDALIPVDGAETAALMVLSFFVVPAGSDPLADCARSVDLEVSVSTEKAALVTELAADYAGAERAVGGRCVDDLSVHGMTSGKAKVALAAGWRLGGEDLPPEPQVWLPTSSMWTQLLTHDTEAGGGTDPATPSLGSVTASTLVIAMPQAVADTLEEARAPLTDWQDVLRLAGEPGGWAAHGRPEWGPFLLGRDNPEVSTSGLAAIEPFRVTVGRCV</sequence>
<dbReference type="Pfam" id="PF07693">
    <property type="entry name" value="KAP_NTPase"/>
    <property type="match status" value="1"/>
</dbReference>
<gene>
    <name evidence="3" type="ORF">ACFPCV_05850</name>
</gene>
<feature type="domain" description="KAP NTPase" evidence="2">
    <location>
        <begin position="85"/>
        <end position="163"/>
    </location>
</feature>
<evidence type="ECO:0000313" key="3">
    <source>
        <dbReference type="EMBL" id="MFC4853019.1"/>
    </source>
</evidence>
<evidence type="ECO:0000256" key="1">
    <source>
        <dbReference type="SAM" id="Phobius"/>
    </source>
</evidence>
<dbReference type="RefSeq" id="WP_378054965.1">
    <property type="nucleotide sequence ID" value="NZ_JBHSIS010000002.1"/>
</dbReference>
<protein>
    <submittedName>
        <fullName evidence="3">P-loop NTPase fold protein</fullName>
    </submittedName>
</protein>
<accession>A0ABV9RVS8</accession>
<feature type="transmembrane region" description="Helical" evidence="1">
    <location>
        <begin position="104"/>
        <end position="123"/>
    </location>
</feature>